<name>A0ABP5I0J4_9ACTN</name>
<organism evidence="2 3">
    <name type="scientific">Streptomyces albiaxialis</name>
    <dbReference type="NCBI Taxonomy" id="329523"/>
    <lineage>
        <taxon>Bacteria</taxon>
        <taxon>Bacillati</taxon>
        <taxon>Actinomycetota</taxon>
        <taxon>Actinomycetes</taxon>
        <taxon>Kitasatosporales</taxon>
        <taxon>Streptomycetaceae</taxon>
        <taxon>Streptomyces</taxon>
    </lineage>
</organism>
<feature type="compositionally biased region" description="Basic and acidic residues" evidence="1">
    <location>
        <begin position="142"/>
        <end position="195"/>
    </location>
</feature>
<reference evidence="3" key="1">
    <citation type="journal article" date="2019" name="Int. J. Syst. Evol. Microbiol.">
        <title>The Global Catalogue of Microorganisms (GCM) 10K type strain sequencing project: providing services to taxonomists for standard genome sequencing and annotation.</title>
        <authorList>
            <consortium name="The Broad Institute Genomics Platform"/>
            <consortium name="The Broad Institute Genome Sequencing Center for Infectious Disease"/>
            <person name="Wu L."/>
            <person name="Ma J."/>
        </authorList>
    </citation>
    <scope>NUCLEOTIDE SEQUENCE [LARGE SCALE GENOMIC DNA]</scope>
    <source>
        <strain evidence="3">JCM 15478</strain>
    </source>
</reference>
<accession>A0ABP5I0J4</accession>
<dbReference type="RefSeq" id="WP_344531787.1">
    <property type="nucleotide sequence ID" value="NZ_BAAAPE010000013.1"/>
</dbReference>
<feature type="region of interest" description="Disordered" evidence="1">
    <location>
        <begin position="142"/>
        <end position="225"/>
    </location>
</feature>
<comment type="caution">
    <text evidence="2">The sequence shown here is derived from an EMBL/GenBank/DDBJ whole genome shotgun (WGS) entry which is preliminary data.</text>
</comment>
<keyword evidence="3" id="KW-1185">Reference proteome</keyword>
<dbReference type="Proteomes" id="UP001500016">
    <property type="component" value="Unassembled WGS sequence"/>
</dbReference>
<dbReference type="EMBL" id="BAAAPE010000013">
    <property type="protein sequence ID" value="GAA2088905.1"/>
    <property type="molecule type" value="Genomic_DNA"/>
</dbReference>
<proteinExistence type="predicted"/>
<protein>
    <recommendedName>
        <fullName evidence="4">Secreted protein</fullName>
    </recommendedName>
</protein>
<evidence type="ECO:0008006" key="4">
    <source>
        <dbReference type="Google" id="ProtNLM"/>
    </source>
</evidence>
<gene>
    <name evidence="2" type="ORF">GCM10009801_52860</name>
</gene>
<sequence length="225" mass="25189">MEFVIGLVAVLFVLFVVLGAVVTVRTVRAVKRGVERTGAQVRNTVEETSLKARSMQPGPVGEVARVRLELRSSIDSTRRALETAASDDPSLQEAIGLLDRLHDHARQLDRELRVLMEREPDRARVAERLPDARERMTAIKESSDQLRFAAQDRARRADPEELSSLREQIEIESGALRHWEPAEPPRTGDEGERAVGEGVKPLHLPEEPKRPLPGGFEKRHPRSAP</sequence>
<evidence type="ECO:0000313" key="3">
    <source>
        <dbReference type="Proteomes" id="UP001500016"/>
    </source>
</evidence>
<evidence type="ECO:0000313" key="2">
    <source>
        <dbReference type="EMBL" id="GAA2088905.1"/>
    </source>
</evidence>
<evidence type="ECO:0000256" key="1">
    <source>
        <dbReference type="SAM" id="MobiDB-lite"/>
    </source>
</evidence>